<name>A0AAU6Q603_9DEIO</name>
<reference evidence="1" key="1">
    <citation type="submission" date="2024-03" db="EMBL/GenBank/DDBJ databases">
        <title>Deinococcus weizhi sp. nov., isolated from human skin.</title>
        <authorList>
            <person name="Wei Z."/>
            <person name="Tian F."/>
            <person name="Yang C."/>
            <person name="Xin L.T."/>
            <person name="Wen Z.J."/>
            <person name="Lan K.C."/>
            <person name="Yu L."/>
            <person name="Zhe W."/>
            <person name="Dan F.D."/>
            <person name="Jun W."/>
            <person name="Rui Z."/>
            <person name="Yong X.J."/>
            <person name="Ting Y."/>
            <person name="Wei X."/>
            <person name="Xu Z.G."/>
            <person name="Xin Z."/>
            <person name="Dong F.G."/>
            <person name="Ni X.M."/>
            <person name="Zheng M.G."/>
            <person name="Chun Y."/>
            <person name="Qian W.X."/>
        </authorList>
    </citation>
    <scope>NUCLEOTIDE SEQUENCE</scope>
    <source>
        <strain evidence="1">VB142</strain>
    </source>
</reference>
<organism evidence="1">
    <name type="scientific">Deinococcus sp. VB142</name>
    <dbReference type="NCBI Taxonomy" id="3112952"/>
    <lineage>
        <taxon>Bacteria</taxon>
        <taxon>Thermotogati</taxon>
        <taxon>Deinococcota</taxon>
        <taxon>Deinococci</taxon>
        <taxon>Deinococcales</taxon>
        <taxon>Deinococcaceae</taxon>
        <taxon>Deinococcus</taxon>
    </lineage>
</organism>
<dbReference type="RefSeq" id="WP_339097437.1">
    <property type="nucleotide sequence ID" value="NZ_CP149783.1"/>
</dbReference>
<dbReference type="EMBL" id="CP149783">
    <property type="protein sequence ID" value="WYF46034.1"/>
    <property type="molecule type" value="Genomic_DNA"/>
</dbReference>
<accession>A0AAU6Q603</accession>
<gene>
    <name evidence="1" type="ORF">WDJ50_16560</name>
</gene>
<proteinExistence type="predicted"/>
<dbReference type="AlphaFoldDB" id="A0AAU6Q603"/>
<evidence type="ECO:0000313" key="1">
    <source>
        <dbReference type="EMBL" id="WYF46034.1"/>
    </source>
</evidence>
<sequence length="49" mass="5025">MLNSDVMTSGVRTPYSGGTVSYANGTVRGTVGSLAPGGKGTMCFRVRIN</sequence>
<protein>
    <submittedName>
        <fullName evidence="1">Uncharacterized protein</fullName>
    </submittedName>
</protein>